<gene>
    <name evidence="1" type="ORF">UFOVP55_2</name>
</gene>
<reference evidence="1" key="1">
    <citation type="submission" date="2020-04" db="EMBL/GenBank/DDBJ databases">
        <authorList>
            <person name="Chiriac C."/>
            <person name="Salcher M."/>
            <person name="Ghai R."/>
            <person name="Kavagutti S V."/>
        </authorList>
    </citation>
    <scope>NUCLEOTIDE SEQUENCE</scope>
</reference>
<proteinExistence type="predicted"/>
<protein>
    <submittedName>
        <fullName evidence="1">Uncharacterized protein</fullName>
    </submittedName>
</protein>
<name>A0A6J5KTB8_9CAUD</name>
<sequence>MAFVSADRVLDSSTSTGTGAFTVSGTASVGYRTFSAVMAVSDTCFYCIQNSTLGEWEIGIGTYSATNTITRTTVISSSNANATVTFSAGTKDVFITLIAEKLQPRVLASTANSATPTLNTDLYDMMVITGQSVAITSFTTNLTGTPVNGQKLLIAITGTTAIALTWGAKFEASTTVLPTTTVSTARLDIAFIWNSATSAWRCMASG</sequence>
<dbReference type="EMBL" id="LR796185">
    <property type="protein sequence ID" value="CAB4124492.1"/>
    <property type="molecule type" value="Genomic_DNA"/>
</dbReference>
<evidence type="ECO:0000313" key="1">
    <source>
        <dbReference type="EMBL" id="CAB4124492.1"/>
    </source>
</evidence>
<organism evidence="1">
    <name type="scientific">uncultured Caudovirales phage</name>
    <dbReference type="NCBI Taxonomy" id="2100421"/>
    <lineage>
        <taxon>Viruses</taxon>
        <taxon>Duplodnaviria</taxon>
        <taxon>Heunggongvirae</taxon>
        <taxon>Uroviricota</taxon>
        <taxon>Caudoviricetes</taxon>
        <taxon>Peduoviridae</taxon>
        <taxon>Maltschvirus</taxon>
        <taxon>Maltschvirus maltsch</taxon>
    </lineage>
</organism>
<accession>A0A6J5KTB8</accession>